<dbReference type="GO" id="GO:0050821">
    <property type="term" value="P:protein stabilization"/>
    <property type="evidence" value="ECO:0007669"/>
    <property type="project" value="TreeGrafter"/>
</dbReference>
<accession>A0A037ZPV9</accession>
<dbReference type="PANTHER" id="PTHR35089:SF1">
    <property type="entry name" value="CHAPERONE PROTEIN SKP"/>
    <property type="match status" value="1"/>
</dbReference>
<keyword evidence="3" id="KW-0175">Coiled coil</keyword>
<dbReference type="GO" id="GO:0051082">
    <property type="term" value="F:unfolded protein binding"/>
    <property type="evidence" value="ECO:0007669"/>
    <property type="project" value="InterPro"/>
</dbReference>
<dbReference type="EMBL" id="JFKE01000002">
    <property type="protein sequence ID" value="KAJ56872.1"/>
    <property type="molecule type" value="Genomic_DNA"/>
</dbReference>
<dbReference type="SUPFAM" id="SSF111384">
    <property type="entry name" value="OmpH-like"/>
    <property type="match status" value="1"/>
</dbReference>
<dbReference type="Pfam" id="PF03938">
    <property type="entry name" value="OmpH"/>
    <property type="match status" value="1"/>
</dbReference>
<dbReference type="GO" id="GO:0005829">
    <property type="term" value="C:cytosol"/>
    <property type="evidence" value="ECO:0007669"/>
    <property type="project" value="TreeGrafter"/>
</dbReference>
<keyword evidence="6" id="KW-1185">Reference proteome</keyword>
<reference evidence="5 6" key="1">
    <citation type="submission" date="2014-03" db="EMBL/GenBank/DDBJ databases">
        <title>Draft Genome Sequence of Actibacterium mucosum KCTC 23349, a Marine Alphaproteobacterium with Complex Ionic Requirements Isolated from Mediterranean Seawater at Malvarrosa Beach, Valencia, Spain.</title>
        <authorList>
            <person name="Arahal D.R."/>
            <person name="Shao Z."/>
            <person name="Lai Q."/>
            <person name="Pujalte M.J."/>
        </authorList>
    </citation>
    <scope>NUCLEOTIDE SEQUENCE [LARGE SCALE GENOMIC DNA]</scope>
    <source>
        <strain evidence="5 6">KCTC 23349</strain>
    </source>
</reference>
<name>A0A037ZPV9_9RHOB</name>
<evidence type="ECO:0000256" key="2">
    <source>
        <dbReference type="ARBA" id="ARBA00022729"/>
    </source>
</evidence>
<dbReference type="SMART" id="SM00935">
    <property type="entry name" value="OmpH"/>
    <property type="match status" value="1"/>
</dbReference>
<organism evidence="5 6">
    <name type="scientific">Actibacterium mucosum KCTC 23349</name>
    <dbReference type="NCBI Taxonomy" id="1454373"/>
    <lineage>
        <taxon>Bacteria</taxon>
        <taxon>Pseudomonadati</taxon>
        <taxon>Pseudomonadota</taxon>
        <taxon>Alphaproteobacteria</taxon>
        <taxon>Rhodobacterales</taxon>
        <taxon>Roseobacteraceae</taxon>
        <taxon>Actibacterium</taxon>
    </lineage>
</organism>
<dbReference type="AlphaFoldDB" id="A0A037ZPV9"/>
<comment type="caution">
    <text evidence="5">The sequence shown here is derived from an EMBL/GenBank/DDBJ whole genome shotgun (WGS) entry which is preliminary data.</text>
</comment>
<dbReference type="PANTHER" id="PTHR35089">
    <property type="entry name" value="CHAPERONE PROTEIN SKP"/>
    <property type="match status" value="1"/>
</dbReference>
<dbReference type="Gene3D" id="3.30.910.20">
    <property type="entry name" value="Skp domain"/>
    <property type="match status" value="1"/>
</dbReference>
<evidence type="ECO:0000313" key="5">
    <source>
        <dbReference type="EMBL" id="KAJ56872.1"/>
    </source>
</evidence>
<evidence type="ECO:0000256" key="3">
    <source>
        <dbReference type="SAM" id="Coils"/>
    </source>
</evidence>
<dbReference type="InterPro" id="IPR024930">
    <property type="entry name" value="Skp_dom_sf"/>
</dbReference>
<dbReference type="STRING" id="1454373.ACMU_08005"/>
<dbReference type="InterPro" id="IPR005632">
    <property type="entry name" value="Chaperone_Skp"/>
</dbReference>
<feature type="chain" id="PRO_5001564555" description="Outer membrane chaperone Skp" evidence="4">
    <location>
        <begin position="23"/>
        <end position="184"/>
    </location>
</feature>
<dbReference type="Proteomes" id="UP000026249">
    <property type="component" value="Unassembled WGS sequence"/>
</dbReference>
<feature type="signal peptide" evidence="4">
    <location>
        <begin position="1"/>
        <end position="22"/>
    </location>
</feature>
<gene>
    <name evidence="5" type="ORF">ACMU_08005</name>
</gene>
<sequence length="184" mass="20548">MRALVAALVFLLPALMAGPVYSQNTENAQRSALMVVDYDALLSASEYGRSIIRGIEAQNVALSNENRQIETRLEAEELALTEERETLSAEAFREKAGEFDAKVVALRRQQDEKAQNLARLRDTEQQRFYEEVFPLISQVAARHGIEVVLNKGLVLMSLEGVDRTTEVIDLIDSTLLPASDNDNR</sequence>
<proteinExistence type="inferred from homology"/>
<evidence type="ECO:0000313" key="6">
    <source>
        <dbReference type="Proteomes" id="UP000026249"/>
    </source>
</evidence>
<evidence type="ECO:0008006" key="7">
    <source>
        <dbReference type="Google" id="ProtNLM"/>
    </source>
</evidence>
<evidence type="ECO:0000256" key="1">
    <source>
        <dbReference type="ARBA" id="ARBA00009091"/>
    </source>
</evidence>
<feature type="coiled-coil region" evidence="3">
    <location>
        <begin position="52"/>
        <end position="126"/>
    </location>
</feature>
<protein>
    <recommendedName>
        <fullName evidence="7">Outer membrane chaperone Skp</fullName>
    </recommendedName>
</protein>
<keyword evidence="2 4" id="KW-0732">Signal</keyword>
<comment type="similarity">
    <text evidence="1">Belongs to the Skp family.</text>
</comment>
<evidence type="ECO:0000256" key="4">
    <source>
        <dbReference type="SAM" id="SignalP"/>
    </source>
</evidence>